<dbReference type="EMBL" id="CP135131">
    <property type="protein sequence ID" value="WNP39591.1"/>
    <property type="molecule type" value="Genomic_DNA"/>
</dbReference>
<dbReference type="PANTHER" id="PTHR38731">
    <property type="entry name" value="LIPL45-RELATED LIPOPROTEIN-RELATED"/>
    <property type="match status" value="1"/>
</dbReference>
<dbReference type="InterPro" id="IPR006860">
    <property type="entry name" value="FecR"/>
</dbReference>
<evidence type="ECO:0000256" key="1">
    <source>
        <dbReference type="SAM" id="MobiDB-lite"/>
    </source>
</evidence>
<feature type="region of interest" description="Disordered" evidence="1">
    <location>
        <begin position="189"/>
        <end position="232"/>
    </location>
</feature>
<evidence type="ECO:0000313" key="5">
    <source>
        <dbReference type="EMBL" id="WNP37499.1"/>
    </source>
</evidence>
<evidence type="ECO:0000313" key="6">
    <source>
        <dbReference type="EMBL" id="WNP39591.1"/>
    </source>
</evidence>
<dbReference type="AlphaFoldDB" id="A0AA96IE89"/>
<feature type="compositionally biased region" description="Polar residues" evidence="1">
    <location>
        <begin position="213"/>
        <end position="232"/>
    </location>
</feature>
<dbReference type="EMBL" id="CP134853">
    <property type="protein sequence ID" value="WNL27856.1"/>
    <property type="molecule type" value="Genomic_DNA"/>
</dbReference>
<feature type="compositionally biased region" description="Low complexity" evidence="1">
    <location>
        <begin position="189"/>
        <end position="211"/>
    </location>
</feature>
<accession>A0AA96IE89</accession>
<dbReference type="Pfam" id="PF04773">
    <property type="entry name" value="FecR"/>
    <property type="match status" value="1"/>
</dbReference>
<evidence type="ECO:0000313" key="3">
    <source>
        <dbReference type="EMBL" id="WNL27856.1"/>
    </source>
</evidence>
<feature type="domain" description="FecR protein" evidence="2">
    <location>
        <begin position="51"/>
        <end position="148"/>
    </location>
</feature>
<evidence type="ECO:0000259" key="2">
    <source>
        <dbReference type="Pfam" id="PF04773"/>
    </source>
</evidence>
<sequence>MKKIILMFLIFVSTLFANIGKITLLEGEAFVKRGEETLRLNISDSISNNDFIETKTNSKVKITFIDNTIITIGKESSLKIEDYFFDSNNKNSAKSELNVSKGAFHAITGQIGKVNPEKFKLKTKNATIGIRGTEIYGDQNRVFCTQGAIFVLSFGETREVSQGFFVNTFDNQIPSQSTPIDQQQFQDVNSNLNNNNLGNNQNSNSFDNPSSPLAFQNSQSPEMNQNQDNQNSWGYWADHIQNENNISKIDQDIAKIDEDIAKKSEESNSGLQLTDANYIKEQINSSQFQLLSFYGSFSGDKVTNSGHINLNFNIGSGNNDITGEYSFGYEMIQHYGSFANGNIYEDPRNGQMYFETMSYSDARAEGQFYGSTMNSISGTLNNFDINNPDASVNFSANR</sequence>
<proteinExistence type="predicted"/>
<dbReference type="EMBL" id="CP134855">
    <property type="protein sequence ID" value="WNL31349.1"/>
    <property type="molecule type" value="Genomic_DNA"/>
</dbReference>
<name>A0AA96IE89_9BACT</name>
<gene>
    <name evidence="5" type="ORF">RJG58_07595</name>
    <name evidence="6" type="ORF">RMP69_07595</name>
    <name evidence="3" type="ORF">RMQ65_00500</name>
    <name evidence="4" type="ORF">RMQ67_07595</name>
</gene>
<organism evidence="3">
    <name type="scientific">Arcobacter sp. AZ-2023</name>
    <dbReference type="NCBI Taxonomy" id="3074453"/>
    <lineage>
        <taxon>Bacteria</taxon>
        <taxon>Pseudomonadati</taxon>
        <taxon>Campylobacterota</taxon>
        <taxon>Epsilonproteobacteria</taxon>
        <taxon>Campylobacterales</taxon>
        <taxon>Arcobacteraceae</taxon>
        <taxon>Arcobacter</taxon>
    </lineage>
</organism>
<dbReference type="EMBL" id="CP135130">
    <property type="protein sequence ID" value="WNP37499.1"/>
    <property type="molecule type" value="Genomic_DNA"/>
</dbReference>
<reference evidence="3" key="1">
    <citation type="submission" date="2023-09" db="EMBL/GenBank/DDBJ databases">
        <title>Arcobacter tbilisiensis sp. nov. isolated from chicken meat in Tbilisi, Georgia.</title>
        <authorList>
            <person name="Matthias R."/>
            <person name="Zautner A.E."/>
        </authorList>
    </citation>
    <scope>NUCLEOTIDE SEQUENCE</scope>
    <source>
        <strain evidence="5">LEO 101</strain>
        <strain evidence="3">LEO 49</strain>
        <strain evidence="6">LEO 50</strain>
        <strain evidence="4">LEO 53</strain>
    </source>
</reference>
<evidence type="ECO:0000313" key="4">
    <source>
        <dbReference type="EMBL" id="WNL31349.1"/>
    </source>
</evidence>
<protein>
    <submittedName>
        <fullName evidence="3">FecR family protein</fullName>
    </submittedName>
</protein>